<comment type="catalytic activity">
    <reaction evidence="11">
        <text>Random hydrolysis of (1-&gt;6)-linkages in (1-&gt;6)-beta-D-glucans.</text>
        <dbReference type="EC" id="3.2.1.75"/>
    </reaction>
</comment>
<dbReference type="EC" id="3.2.1.75" evidence="13"/>
<feature type="domain" description="Glycoside hydrolase family 5" evidence="19">
    <location>
        <begin position="107"/>
        <end position="386"/>
    </location>
</feature>
<comment type="function">
    <text evidence="12">Beta-glucanases participate in the metabolism of beta-glucan, the main structural component of the cell wall. Acts on lutean, pustulan and 1,6-oligo-beta-D-glucosides.</text>
</comment>
<keyword evidence="8 17" id="KW-0326">Glycosidase</keyword>
<organism evidence="20 21">
    <name type="scientific">Elaphomyces granulatus</name>
    <dbReference type="NCBI Taxonomy" id="519963"/>
    <lineage>
        <taxon>Eukaryota</taxon>
        <taxon>Fungi</taxon>
        <taxon>Dikarya</taxon>
        <taxon>Ascomycota</taxon>
        <taxon>Pezizomycotina</taxon>
        <taxon>Eurotiomycetes</taxon>
        <taxon>Eurotiomycetidae</taxon>
        <taxon>Eurotiales</taxon>
        <taxon>Elaphomycetaceae</taxon>
        <taxon>Elaphomyces</taxon>
    </lineage>
</organism>
<dbReference type="InterPro" id="IPR017853">
    <property type="entry name" value="GH"/>
</dbReference>
<evidence type="ECO:0000256" key="12">
    <source>
        <dbReference type="ARBA" id="ARBA00037628"/>
    </source>
</evidence>
<dbReference type="InterPro" id="IPR050386">
    <property type="entry name" value="Glycosyl_hydrolase_5"/>
</dbReference>
<feature type="signal peptide" evidence="18">
    <location>
        <begin position="1"/>
        <end position="20"/>
    </location>
</feature>
<evidence type="ECO:0000256" key="16">
    <source>
        <dbReference type="ARBA" id="ARBA00043257"/>
    </source>
</evidence>
<dbReference type="EMBL" id="NPHW01006907">
    <property type="protein sequence ID" value="OXV05484.1"/>
    <property type="molecule type" value="Genomic_DNA"/>
</dbReference>
<evidence type="ECO:0000256" key="7">
    <source>
        <dbReference type="ARBA" id="ARBA00023277"/>
    </source>
</evidence>
<protein>
    <recommendedName>
        <fullName evidence="13">glucan endo-1,6-beta-glucosidase</fullName>
        <ecNumber evidence="13">3.2.1.75</ecNumber>
    </recommendedName>
    <alternativeName>
        <fullName evidence="15">Beta-1,6-glucanase B</fullName>
    </alternativeName>
    <alternativeName>
        <fullName evidence="14">Endo-1,6-beta-D-glucanase B</fullName>
    </alternativeName>
    <alternativeName>
        <fullName evidence="16">Endo-1,6-beta-glucanase B</fullName>
    </alternativeName>
</protein>
<evidence type="ECO:0000256" key="9">
    <source>
        <dbReference type="ARBA" id="ARBA00023316"/>
    </source>
</evidence>
<keyword evidence="10" id="KW-0624">Polysaccharide degradation</keyword>
<comment type="similarity">
    <text evidence="2 17">Belongs to the glycosyl hydrolase 5 (cellulase A) family.</text>
</comment>
<sequence>MKITITHLSTVSILFSLAAAWIPGEHREILARDGENLFKRSVPISDSISNNSSLPSVSKVRCANLGSLYIIEPWMVAKSWESMGCGSTGSEFDCVKLLGQQRANEVFANHWSTFITQSDIQRMRSYGLNTIRIPLGYWIYEDLVDRGTEYFPQGGLAYLEKVCGWASDEGIYIILDLHGAPGAQQPYVSFTGQLSPKNFYNDNNYERALRFLEWAANLVHTNDNFRNVGMLEVVNEPATVSSQAESLRTEYYPQAFQRIRDAETKLQIQPNKYLHVQMMDKRWGSGDPNQALNDTSYAAYDSHTYLMFSNTPVDKDTYIKTSCNDDRSGNQPTIVGEFSMGVPQKFTSTQEWTSKNPNNTEFYQKWFAALISKYEKQLGWCFWSWKTELGDYRWSYDEAVQAGVIPMDVNTALQMDVCAAYT</sequence>
<evidence type="ECO:0000256" key="3">
    <source>
        <dbReference type="ARBA" id="ARBA00022525"/>
    </source>
</evidence>
<dbReference type="PANTHER" id="PTHR31297">
    <property type="entry name" value="GLUCAN ENDO-1,6-BETA-GLUCOSIDASE B"/>
    <property type="match status" value="1"/>
</dbReference>
<dbReference type="PANTHER" id="PTHR31297:SF39">
    <property type="entry name" value="GLUCAN ENDO-1,6-BETA-GLUCOSIDASE B"/>
    <property type="match status" value="1"/>
</dbReference>
<comment type="caution">
    <text evidence="20">The sequence shown here is derived from an EMBL/GenBank/DDBJ whole genome shotgun (WGS) entry which is preliminary data.</text>
</comment>
<evidence type="ECO:0000256" key="1">
    <source>
        <dbReference type="ARBA" id="ARBA00004613"/>
    </source>
</evidence>
<dbReference type="GO" id="GO:0004338">
    <property type="term" value="F:glucan exo-1,3-beta-glucosidase activity"/>
    <property type="evidence" value="ECO:0007669"/>
    <property type="project" value="TreeGrafter"/>
</dbReference>
<keyword evidence="4 18" id="KW-0732">Signal</keyword>
<dbReference type="GO" id="GO:0071555">
    <property type="term" value="P:cell wall organization"/>
    <property type="evidence" value="ECO:0007669"/>
    <property type="project" value="UniProtKB-KW"/>
</dbReference>
<evidence type="ECO:0000256" key="8">
    <source>
        <dbReference type="ARBA" id="ARBA00023295"/>
    </source>
</evidence>
<evidence type="ECO:0000313" key="20">
    <source>
        <dbReference type="EMBL" id="OXV05484.1"/>
    </source>
</evidence>
<evidence type="ECO:0000256" key="11">
    <source>
        <dbReference type="ARBA" id="ARBA00036633"/>
    </source>
</evidence>
<proteinExistence type="inferred from homology"/>
<evidence type="ECO:0000256" key="18">
    <source>
        <dbReference type="SAM" id="SignalP"/>
    </source>
</evidence>
<evidence type="ECO:0000256" key="4">
    <source>
        <dbReference type="ARBA" id="ARBA00022729"/>
    </source>
</evidence>
<evidence type="ECO:0000256" key="14">
    <source>
        <dbReference type="ARBA" id="ARBA00041472"/>
    </source>
</evidence>
<dbReference type="Proteomes" id="UP000243515">
    <property type="component" value="Unassembled WGS sequence"/>
</dbReference>
<dbReference type="FunFam" id="3.20.20.80:FF:000269">
    <property type="entry name" value="Probable glucan endo-1,6-beta-glucosidase B"/>
    <property type="match status" value="1"/>
</dbReference>
<keyword evidence="3" id="KW-0964">Secreted</keyword>
<dbReference type="GO" id="GO:0005576">
    <property type="term" value="C:extracellular region"/>
    <property type="evidence" value="ECO:0007669"/>
    <property type="project" value="UniProtKB-SubCell"/>
</dbReference>
<evidence type="ECO:0000256" key="10">
    <source>
        <dbReference type="ARBA" id="ARBA00023326"/>
    </source>
</evidence>
<dbReference type="SUPFAM" id="SSF51445">
    <property type="entry name" value="(Trans)glycosidases"/>
    <property type="match status" value="1"/>
</dbReference>
<dbReference type="GO" id="GO:0009251">
    <property type="term" value="P:glucan catabolic process"/>
    <property type="evidence" value="ECO:0007669"/>
    <property type="project" value="TreeGrafter"/>
</dbReference>
<keyword evidence="7" id="KW-0119">Carbohydrate metabolism</keyword>
<reference evidence="20 21" key="1">
    <citation type="journal article" date="2015" name="Environ. Microbiol.">
        <title>Metagenome sequence of Elaphomyces granulatus from sporocarp tissue reveals Ascomycota ectomycorrhizal fingerprints of genome expansion and a Proteobacteria-rich microbiome.</title>
        <authorList>
            <person name="Quandt C.A."/>
            <person name="Kohler A."/>
            <person name="Hesse C.N."/>
            <person name="Sharpton T.J."/>
            <person name="Martin F."/>
            <person name="Spatafora J.W."/>
        </authorList>
    </citation>
    <scope>NUCLEOTIDE SEQUENCE [LARGE SCALE GENOMIC DNA]</scope>
    <source>
        <strain evidence="20 21">OSC145934</strain>
    </source>
</reference>
<dbReference type="InterPro" id="IPR001547">
    <property type="entry name" value="Glyco_hydro_5"/>
</dbReference>
<evidence type="ECO:0000259" key="19">
    <source>
        <dbReference type="Pfam" id="PF00150"/>
    </source>
</evidence>
<dbReference type="Gene3D" id="3.20.20.80">
    <property type="entry name" value="Glycosidases"/>
    <property type="match status" value="1"/>
</dbReference>
<evidence type="ECO:0000256" key="13">
    <source>
        <dbReference type="ARBA" id="ARBA00038935"/>
    </source>
</evidence>
<dbReference type="GO" id="GO:0046557">
    <property type="term" value="F:glucan endo-1,6-beta-glucosidase activity"/>
    <property type="evidence" value="ECO:0007669"/>
    <property type="project" value="UniProtKB-EC"/>
</dbReference>
<dbReference type="OrthoDB" id="1887033at2759"/>
<evidence type="ECO:0000256" key="5">
    <source>
        <dbReference type="ARBA" id="ARBA00022801"/>
    </source>
</evidence>
<keyword evidence="9" id="KW-0961">Cell wall biogenesis/degradation</keyword>
<evidence type="ECO:0000256" key="15">
    <source>
        <dbReference type="ARBA" id="ARBA00042025"/>
    </source>
</evidence>
<evidence type="ECO:0000313" key="21">
    <source>
        <dbReference type="Proteomes" id="UP000243515"/>
    </source>
</evidence>
<dbReference type="GO" id="GO:0009986">
    <property type="term" value="C:cell surface"/>
    <property type="evidence" value="ECO:0007669"/>
    <property type="project" value="TreeGrafter"/>
</dbReference>
<dbReference type="AlphaFoldDB" id="A0A232LN12"/>
<gene>
    <name evidence="20" type="ORF">Egran_06748</name>
</gene>
<comment type="subcellular location">
    <subcellularLocation>
        <location evidence="1">Secreted</location>
    </subcellularLocation>
</comment>
<keyword evidence="6" id="KW-0325">Glycoprotein</keyword>
<accession>A0A232LN12</accession>
<evidence type="ECO:0000256" key="6">
    <source>
        <dbReference type="ARBA" id="ARBA00023180"/>
    </source>
</evidence>
<keyword evidence="5 17" id="KW-0378">Hydrolase</keyword>
<evidence type="ECO:0000256" key="17">
    <source>
        <dbReference type="RuleBase" id="RU361153"/>
    </source>
</evidence>
<feature type="chain" id="PRO_5013144689" description="glucan endo-1,6-beta-glucosidase" evidence="18">
    <location>
        <begin position="21"/>
        <end position="422"/>
    </location>
</feature>
<keyword evidence="21" id="KW-1185">Reference proteome</keyword>
<name>A0A232LN12_9EURO</name>
<dbReference type="Pfam" id="PF00150">
    <property type="entry name" value="Cellulase"/>
    <property type="match status" value="1"/>
</dbReference>
<evidence type="ECO:0000256" key="2">
    <source>
        <dbReference type="ARBA" id="ARBA00005641"/>
    </source>
</evidence>